<evidence type="ECO:0000313" key="2">
    <source>
        <dbReference type="Proteomes" id="UP000014629"/>
    </source>
</evidence>
<protein>
    <recommendedName>
        <fullName evidence="3">Ankyrin</fullName>
    </recommendedName>
</protein>
<dbReference type="Proteomes" id="UP000014629">
    <property type="component" value="Unassembled WGS sequence"/>
</dbReference>
<organism evidence="1 2">
    <name type="scientific">Streptomyces aurantiacus JA 4570</name>
    <dbReference type="NCBI Taxonomy" id="1286094"/>
    <lineage>
        <taxon>Bacteria</taxon>
        <taxon>Bacillati</taxon>
        <taxon>Actinomycetota</taxon>
        <taxon>Actinomycetes</taxon>
        <taxon>Kitasatosporales</taxon>
        <taxon>Streptomycetaceae</taxon>
        <taxon>Streptomyces</taxon>
        <taxon>Streptomyces aurantiacus group</taxon>
    </lineage>
</organism>
<comment type="caution">
    <text evidence="1">The sequence shown here is derived from an EMBL/GenBank/DDBJ whole genome shotgun (WGS) entry which is preliminary data.</text>
</comment>
<sequence>MRMHDQRHQYGGVAAPRIPDVHGELETHITVDCPRETDRLARWAAARGIGFAHIVLARGATPSQPMLGLRGKGSAAGQLAAADGVVAELARDGFRAVRVKTEAAPWADGVPQDDRAAVGLGPAQHFEHHVKLLLAAGHDRGGLEALGAPHAAHVSWNARRTRADGREERFVTQRCRGVGRATAEARLSALLADLRAASLPVLEVEREFVLYDTNLGLDDGWMDPEPAQ</sequence>
<reference evidence="1 2" key="1">
    <citation type="submission" date="2013-02" db="EMBL/GenBank/DDBJ databases">
        <title>Draft Genome Sequence of Streptomyces aurantiacus, Which Produces Setomimycin.</title>
        <authorList>
            <person name="Gruening B.A."/>
            <person name="Praeg A."/>
            <person name="Erxleben A."/>
            <person name="Guenther S."/>
            <person name="Mueller M."/>
        </authorList>
    </citation>
    <scope>NUCLEOTIDE SEQUENCE [LARGE SCALE GENOMIC DNA]</scope>
    <source>
        <strain evidence="1 2">JA 4570</strain>
    </source>
</reference>
<evidence type="ECO:0000313" key="1">
    <source>
        <dbReference type="EMBL" id="EPH45059.1"/>
    </source>
</evidence>
<keyword evidence="2" id="KW-1185">Reference proteome</keyword>
<evidence type="ECO:0008006" key="3">
    <source>
        <dbReference type="Google" id="ProtNLM"/>
    </source>
</evidence>
<dbReference type="EMBL" id="AOPZ01000069">
    <property type="protein sequence ID" value="EPH45059.1"/>
    <property type="molecule type" value="Genomic_DNA"/>
</dbReference>
<name>S3ZQH5_9ACTN</name>
<dbReference type="AlphaFoldDB" id="S3ZQH5"/>
<dbReference type="PATRIC" id="fig|1286094.4.peg.1939"/>
<proteinExistence type="predicted"/>
<accession>S3ZQH5</accession>
<gene>
    <name evidence="1" type="ORF">STRAU_1960</name>
</gene>